<dbReference type="PANTHER" id="PTHR47171:SF6">
    <property type="entry name" value="SPECIFIC TRANSCRIPTION FACTOR, PUTATIVE (AFU_ORTHOLOGUE AFUA_2G06130)-RELATED"/>
    <property type="match status" value="1"/>
</dbReference>
<name>A0A9W9N7U7_9EURO</name>
<keyword evidence="5" id="KW-0539">Nucleus</keyword>
<dbReference type="GeneID" id="83207085"/>
<comment type="caution">
    <text evidence="8">The sequence shown here is derived from an EMBL/GenBank/DDBJ whole genome shotgun (WGS) entry which is preliminary data.</text>
</comment>
<keyword evidence="9" id="KW-1185">Reference proteome</keyword>
<evidence type="ECO:0000259" key="7">
    <source>
        <dbReference type="SMART" id="SM00906"/>
    </source>
</evidence>
<dbReference type="EMBL" id="JAPQKS010000009">
    <property type="protein sequence ID" value="KAJ5214807.1"/>
    <property type="molecule type" value="Genomic_DNA"/>
</dbReference>
<dbReference type="AlphaFoldDB" id="A0A9W9N7U7"/>
<accession>A0A9W9N7U7</accession>
<feature type="region of interest" description="Disordered" evidence="6">
    <location>
        <begin position="122"/>
        <end position="141"/>
    </location>
</feature>
<proteinExistence type="predicted"/>
<keyword evidence="4" id="KW-0804">Transcription</keyword>
<dbReference type="Pfam" id="PF04082">
    <property type="entry name" value="Fungal_trans"/>
    <property type="match status" value="1"/>
</dbReference>
<keyword evidence="1" id="KW-0862">Zinc</keyword>
<organism evidence="8 9">
    <name type="scientific">Penicillium chermesinum</name>
    <dbReference type="NCBI Taxonomy" id="63820"/>
    <lineage>
        <taxon>Eukaryota</taxon>
        <taxon>Fungi</taxon>
        <taxon>Dikarya</taxon>
        <taxon>Ascomycota</taxon>
        <taxon>Pezizomycotina</taxon>
        <taxon>Eurotiomycetes</taxon>
        <taxon>Eurotiomycetidae</taxon>
        <taxon>Eurotiales</taxon>
        <taxon>Aspergillaceae</taxon>
        <taxon>Penicillium</taxon>
    </lineage>
</organism>
<dbReference type="PANTHER" id="PTHR47171">
    <property type="entry name" value="FARA-RELATED"/>
    <property type="match status" value="1"/>
</dbReference>
<dbReference type="GO" id="GO:0008270">
    <property type="term" value="F:zinc ion binding"/>
    <property type="evidence" value="ECO:0007669"/>
    <property type="project" value="InterPro"/>
</dbReference>
<feature type="region of interest" description="Disordered" evidence="6">
    <location>
        <begin position="52"/>
        <end position="81"/>
    </location>
</feature>
<dbReference type="RefSeq" id="XP_058325304.1">
    <property type="nucleotide sequence ID" value="XM_058479781.1"/>
</dbReference>
<evidence type="ECO:0000256" key="6">
    <source>
        <dbReference type="SAM" id="MobiDB-lite"/>
    </source>
</evidence>
<dbReference type="GO" id="GO:0003677">
    <property type="term" value="F:DNA binding"/>
    <property type="evidence" value="ECO:0007669"/>
    <property type="project" value="UniProtKB-KW"/>
</dbReference>
<evidence type="ECO:0000256" key="3">
    <source>
        <dbReference type="ARBA" id="ARBA00023125"/>
    </source>
</evidence>
<protein>
    <recommendedName>
        <fullName evidence="7">Xylanolytic transcriptional activator regulatory domain-containing protein</fullName>
    </recommendedName>
</protein>
<reference evidence="8" key="2">
    <citation type="journal article" date="2023" name="IMA Fungus">
        <title>Comparative genomic study of the Penicillium genus elucidates a diverse pangenome and 15 lateral gene transfer events.</title>
        <authorList>
            <person name="Petersen C."/>
            <person name="Sorensen T."/>
            <person name="Nielsen M.R."/>
            <person name="Sondergaard T.E."/>
            <person name="Sorensen J.L."/>
            <person name="Fitzpatrick D.A."/>
            <person name="Frisvad J.C."/>
            <person name="Nielsen K.L."/>
        </authorList>
    </citation>
    <scope>NUCLEOTIDE SEQUENCE</scope>
    <source>
        <strain evidence="8">IBT 19713</strain>
    </source>
</reference>
<reference evidence="8" key="1">
    <citation type="submission" date="2022-11" db="EMBL/GenBank/DDBJ databases">
        <authorList>
            <person name="Petersen C."/>
        </authorList>
    </citation>
    <scope>NUCLEOTIDE SEQUENCE</scope>
    <source>
        <strain evidence="8">IBT 19713</strain>
    </source>
</reference>
<evidence type="ECO:0000256" key="5">
    <source>
        <dbReference type="ARBA" id="ARBA00023242"/>
    </source>
</evidence>
<dbReference type="OrthoDB" id="10031947at2759"/>
<gene>
    <name evidence="8" type="ORF">N7468_010486</name>
</gene>
<dbReference type="CDD" id="cd12148">
    <property type="entry name" value="fungal_TF_MHR"/>
    <property type="match status" value="1"/>
</dbReference>
<feature type="compositionally biased region" description="Basic and acidic residues" evidence="6">
    <location>
        <begin position="132"/>
        <end position="141"/>
    </location>
</feature>
<dbReference type="Proteomes" id="UP001150941">
    <property type="component" value="Unassembled WGS sequence"/>
</dbReference>
<keyword evidence="3" id="KW-0238">DNA-binding</keyword>
<feature type="domain" description="Xylanolytic transcriptional activator regulatory" evidence="7">
    <location>
        <begin position="279"/>
        <end position="348"/>
    </location>
</feature>
<dbReference type="InterPro" id="IPR052073">
    <property type="entry name" value="Amide_Lactam_Regulators"/>
</dbReference>
<evidence type="ECO:0000313" key="9">
    <source>
        <dbReference type="Proteomes" id="UP001150941"/>
    </source>
</evidence>
<sequence>MELTWLADTPQSRNRTRALRACSTCQRRKKRCRHLPHPSEWVDKKIQSSNLPGQIISNNDLIPPSDSNAQTQLPEDPAMRSLPSTERFVGDLNPEALIRERLDEPAGSPLKNRIGVWLRTPSTQDSGATVQGHHETSRSENRHTISTLLQHRYTSALTACNRLPASTREPLIAIYCSKVNPIIPLLDTSAFLEAQDDGVVSVFLERAICLVAAKDPTASPYLRLTDHGASLSSRQFCSELYKGLAVAMDALLEPDRVTRIRVLALMSLHCEGHEGAEAASSHLCQAIHQAQTIGLHLDRPDRAPADPLAQLFWSLWTLDKMHASIGGRPVLLADRDIGAEKPRSTEAAGAFGVGLNCIFIETPTCLILYLGLLELYYHSVAILSCRHKPNDSLDNTRISSIRQGLAAVRVHSIVASEGTGDLPPLPIVPYAVALSMGVAYRQLRSSKLITHSKRAKASLEACCTLLESLSSQWYSAEAMARLGRKALQQTERDQATSNPEPPRDSRSGPRQGPSGPPVEEESLACEDRVVSDGTAVPQMHDLGTSMGPIPEIQDPDVNMAGFAEIDTLFGEFLDLSLPTNFWDPIFAEQDPSGP</sequence>
<evidence type="ECO:0000256" key="2">
    <source>
        <dbReference type="ARBA" id="ARBA00023015"/>
    </source>
</evidence>
<dbReference type="GO" id="GO:0006351">
    <property type="term" value="P:DNA-templated transcription"/>
    <property type="evidence" value="ECO:0007669"/>
    <property type="project" value="InterPro"/>
</dbReference>
<keyword evidence="2" id="KW-0805">Transcription regulation</keyword>
<dbReference type="InterPro" id="IPR007219">
    <property type="entry name" value="XnlR_reg_dom"/>
</dbReference>
<dbReference type="SMART" id="SM00906">
    <property type="entry name" value="Fungal_trans"/>
    <property type="match status" value="1"/>
</dbReference>
<evidence type="ECO:0000256" key="4">
    <source>
        <dbReference type="ARBA" id="ARBA00023163"/>
    </source>
</evidence>
<feature type="region of interest" description="Disordered" evidence="6">
    <location>
        <begin position="486"/>
        <end position="523"/>
    </location>
</feature>
<evidence type="ECO:0000313" key="8">
    <source>
        <dbReference type="EMBL" id="KAJ5214807.1"/>
    </source>
</evidence>
<evidence type="ECO:0000256" key="1">
    <source>
        <dbReference type="ARBA" id="ARBA00022833"/>
    </source>
</evidence>
<feature type="compositionally biased region" description="Polar residues" evidence="6">
    <location>
        <begin position="52"/>
        <end position="73"/>
    </location>
</feature>